<gene>
    <name evidence="1" type="ORF">GCM10011386_10250</name>
</gene>
<reference evidence="2" key="1">
    <citation type="journal article" date="2019" name="Int. J. Syst. Evol. Microbiol.">
        <title>The Global Catalogue of Microorganisms (GCM) 10K type strain sequencing project: providing services to taxonomists for standard genome sequencing and annotation.</title>
        <authorList>
            <consortium name="The Broad Institute Genomics Platform"/>
            <consortium name="The Broad Institute Genome Sequencing Center for Infectious Disease"/>
            <person name="Wu L."/>
            <person name="Ma J."/>
        </authorList>
    </citation>
    <scope>NUCLEOTIDE SEQUENCE [LARGE SCALE GENOMIC DNA]</scope>
    <source>
        <strain evidence="2">CGMCC 1.15342</strain>
    </source>
</reference>
<dbReference type="InterPro" id="IPR046233">
    <property type="entry name" value="DUF6266"/>
</dbReference>
<evidence type="ECO:0000313" key="1">
    <source>
        <dbReference type="EMBL" id="GGC20293.1"/>
    </source>
</evidence>
<comment type="caution">
    <text evidence="1">The sequence shown here is derived from an EMBL/GenBank/DDBJ whole genome shotgun (WGS) entry which is preliminary data.</text>
</comment>
<dbReference type="Proteomes" id="UP000597338">
    <property type="component" value="Unassembled WGS sequence"/>
</dbReference>
<evidence type="ECO:0000313" key="2">
    <source>
        <dbReference type="Proteomes" id="UP000597338"/>
    </source>
</evidence>
<proteinExistence type="predicted"/>
<dbReference type="RefSeq" id="WP_188748148.1">
    <property type="nucleotide sequence ID" value="NZ_BMIK01000002.1"/>
</dbReference>
<keyword evidence="2" id="KW-1185">Reference proteome</keyword>
<organism evidence="1 2">
    <name type="scientific">Parapedobacter defluvii</name>
    <dbReference type="NCBI Taxonomy" id="2045106"/>
    <lineage>
        <taxon>Bacteria</taxon>
        <taxon>Pseudomonadati</taxon>
        <taxon>Bacteroidota</taxon>
        <taxon>Sphingobacteriia</taxon>
        <taxon>Sphingobacteriales</taxon>
        <taxon>Sphingobacteriaceae</taxon>
        <taxon>Parapedobacter</taxon>
    </lineage>
</organism>
<name>A0ABQ1L9A6_9SPHI</name>
<sequence length="199" mass="22148">MDFFYDKSKPKVKEKSYGKLAVQQRLRLAMAFLNPLRSIIAQTWLGYGKGNKSKAFGQALKKLIQDAIEGQYPDQWIAPDRVAISIGMLPSVDIQDVVLGPEALEIYFSSEENPLAKAADEVVLVAYSPDAGIAGRNPLTCTRKEGYIKVDLPPQLQATPFHAYLFVHSASKKQYSKSVYVGYMNNDGINVDMPEEDRA</sequence>
<dbReference type="Pfam" id="PF19781">
    <property type="entry name" value="DUF6266"/>
    <property type="match status" value="1"/>
</dbReference>
<dbReference type="EMBL" id="BMIK01000002">
    <property type="protein sequence ID" value="GGC20293.1"/>
    <property type="molecule type" value="Genomic_DNA"/>
</dbReference>
<accession>A0ABQ1L9A6</accession>
<protein>
    <submittedName>
        <fullName evidence="1">Uncharacterized protein</fullName>
    </submittedName>
</protein>